<evidence type="ECO:0000256" key="3">
    <source>
        <dbReference type="ARBA" id="ARBA00022490"/>
    </source>
</evidence>
<feature type="non-terminal residue" evidence="5">
    <location>
        <position position="1"/>
    </location>
</feature>
<dbReference type="GO" id="GO:0044727">
    <property type="term" value="P:epigenetic programing of male pronucleus"/>
    <property type="evidence" value="ECO:0007669"/>
    <property type="project" value="TreeGrafter"/>
</dbReference>
<dbReference type="InterPro" id="IPR010736">
    <property type="entry name" value="SHIPPO-rpt"/>
</dbReference>
<evidence type="ECO:0000313" key="5">
    <source>
        <dbReference type="EMBL" id="KAG8584185.1"/>
    </source>
</evidence>
<keyword evidence="6" id="KW-1185">Reference proteome</keyword>
<dbReference type="PANTHER" id="PTHR35678:SF1">
    <property type="entry name" value="PROTEIN STPG4"/>
    <property type="match status" value="1"/>
</dbReference>
<evidence type="ECO:0000313" key="6">
    <source>
        <dbReference type="Proteomes" id="UP000824782"/>
    </source>
</evidence>
<evidence type="ECO:0000256" key="1">
    <source>
        <dbReference type="ARBA" id="ARBA00004123"/>
    </source>
</evidence>
<dbReference type="GO" id="GO:0042585">
    <property type="term" value="C:germinal vesicle"/>
    <property type="evidence" value="ECO:0007669"/>
    <property type="project" value="TreeGrafter"/>
</dbReference>
<evidence type="ECO:0000256" key="4">
    <source>
        <dbReference type="ARBA" id="ARBA00023242"/>
    </source>
</evidence>
<protein>
    <recommendedName>
        <fullName evidence="7">Protein STPG4</fullName>
    </recommendedName>
</protein>
<dbReference type="PANTHER" id="PTHR35678">
    <property type="entry name" value="PROTEIN STPG4"/>
    <property type="match status" value="1"/>
</dbReference>
<evidence type="ECO:0008006" key="7">
    <source>
        <dbReference type="Google" id="ProtNLM"/>
    </source>
</evidence>
<keyword evidence="3" id="KW-0963">Cytoplasm</keyword>
<proteinExistence type="predicted"/>
<gene>
    <name evidence="5" type="ORF">GDO81_008720</name>
</gene>
<dbReference type="GO" id="GO:0003682">
    <property type="term" value="F:chromatin binding"/>
    <property type="evidence" value="ECO:0007669"/>
    <property type="project" value="TreeGrafter"/>
</dbReference>
<keyword evidence="4" id="KW-0539">Nucleus</keyword>
<comment type="subcellular location">
    <subcellularLocation>
        <location evidence="2">Cytoplasm</location>
    </subcellularLocation>
    <subcellularLocation>
        <location evidence="1">Nucleus</location>
    </subcellularLocation>
</comment>
<organism evidence="5 6">
    <name type="scientific">Engystomops pustulosus</name>
    <name type="common">Tungara frog</name>
    <name type="synonym">Physalaemus pustulosus</name>
    <dbReference type="NCBI Taxonomy" id="76066"/>
    <lineage>
        <taxon>Eukaryota</taxon>
        <taxon>Metazoa</taxon>
        <taxon>Chordata</taxon>
        <taxon>Craniata</taxon>
        <taxon>Vertebrata</taxon>
        <taxon>Euteleostomi</taxon>
        <taxon>Amphibia</taxon>
        <taxon>Batrachia</taxon>
        <taxon>Anura</taxon>
        <taxon>Neobatrachia</taxon>
        <taxon>Hyloidea</taxon>
        <taxon>Leptodactylidae</taxon>
        <taxon>Leiuperinae</taxon>
        <taxon>Engystomops</taxon>
    </lineage>
</organism>
<dbReference type="Pfam" id="PF07004">
    <property type="entry name" value="SHIPPO-rpt"/>
    <property type="match status" value="3"/>
</dbReference>
<dbReference type="GO" id="GO:0001940">
    <property type="term" value="C:male pronucleus"/>
    <property type="evidence" value="ECO:0007669"/>
    <property type="project" value="TreeGrafter"/>
</dbReference>
<comment type="caution">
    <text evidence="5">The sequence shown here is derived from an EMBL/GenBank/DDBJ whole genome shotgun (WGS) entry which is preliminary data.</text>
</comment>
<dbReference type="GO" id="GO:0042393">
    <property type="term" value="F:histone binding"/>
    <property type="evidence" value="ECO:0007669"/>
    <property type="project" value="TreeGrafter"/>
</dbReference>
<dbReference type="Proteomes" id="UP000824782">
    <property type="component" value="Unassembled WGS sequence"/>
</dbReference>
<name>A0AAV7CGS7_ENGPU</name>
<reference evidence="5" key="1">
    <citation type="thesis" date="2020" institute="ProQuest LLC" country="789 East Eisenhower Parkway, Ann Arbor, MI, USA">
        <title>Comparative Genomics and Chromosome Evolution.</title>
        <authorList>
            <person name="Mudd A.B."/>
        </authorList>
    </citation>
    <scope>NUCLEOTIDE SEQUENCE</scope>
    <source>
        <strain evidence="5">237g6f4</strain>
        <tissue evidence="5">Blood</tissue>
    </source>
</reference>
<dbReference type="AlphaFoldDB" id="A0AAV7CGS7"/>
<accession>A0AAV7CGS7</accession>
<dbReference type="GO" id="GO:0001939">
    <property type="term" value="C:female pronucleus"/>
    <property type="evidence" value="ECO:0007669"/>
    <property type="project" value="TreeGrafter"/>
</dbReference>
<dbReference type="EMBL" id="WNYA01000003">
    <property type="protein sequence ID" value="KAG8584185.1"/>
    <property type="molecule type" value="Genomic_DNA"/>
</dbReference>
<dbReference type="GO" id="GO:0005737">
    <property type="term" value="C:cytoplasm"/>
    <property type="evidence" value="ECO:0007669"/>
    <property type="project" value="UniProtKB-SubCell"/>
</dbReference>
<evidence type="ECO:0000256" key="2">
    <source>
        <dbReference type="ARBA" id="ARBA00004496"/>
    </source>
</evidence>
<sequence>ERDGWWLYSFRESPSPGTYNVRDFLQDAKLNPVQQTYSFKGQGRKKPLSTAGSGEALLPGCYKILEFRDLVEQLPHPSSFRSTPRSAPLHGVKDKDINTDPGQYNLIPPPVEQQHSKHFMFRSAVQRFPTIYFMPREGPGPGEYNLKRVSFPGISSSFKSSVPRFRTTYNKTPGPGTYDPTRQLPKQPPTVAKMGRMHGLFFRNSFDF</sequence>